<organism evidence="2 3">
    <name type="scientific">Streptomyces marincola</name>
    <dbReference type="NCBI Taxonomy" id="2878388"/>
    <lineage>
        <taxon>Bacteria</taxon>
        <taxon>Bacillati</taxon>
        <taxon>Actinomycetota</taxon>
        <taxon>Actinomycetes</taxon>
        <taxon>Kitasatosporales</taxon>
        <taxon>Streptomycetaceae</taxon>
        <taxon>Streptomyces</taxon>
    </lineage>
</organism>
<protein>
    <submittedName>
        <fullName evidence="2">Type I-E CRISPR-associated protein Cse2/CasB</fullName>
    </submittedName>
</protein>
<dbReference type="InterPro" id="IPR038287">
    <property type="entry name" value="Cse2_sf"/>
</dbReference>
<proteinExistence type="predicted"/>
<evidence type="ECO:0000313" key="3">
    <source>
        <dbReference type="Proteomes" id="UP000194218"/>
    </source>
</evidence>
<dbReference type="NCBIfam" id="TIGR02548">
    <property type="entry name" value="casB_cse2"/>
    <property type="match status" value="1"/>
</dbReference>
<dbReference type="EMBL" id="CP021121">
    <property type="protein sequence ID" value="ARQ69208.1"/>
    <property type="molecule type" value="Genomic_DNA"/>
</dbReference>
<reference evidence="2 3" key="1">
    <citation type="submission" date="2017-05" db="EMBL/GenBank/DDBJ databases">
        <title>Complete genome sequence of Streptomyces sp. SCSIO 03032 revealed the diverse biosynthetic pathways for its bioactive secondary metabolites.</title>
        <authorList>
            <person name="Ma L."/>
            <person name="Zhu Y."/>
            <person name="Zhang W."/>
            <person name="Zhang G."/>
            <person name="Tian X."/>
            <person name="Zhang S."/>
            <person name="Zhang C."/>
        </authorList>
    </citation>
    <scope>NUCLEOTIDE SEQUENCE [LARGE SCALE GENOMIC DNA]</scope>
    <source>
        <strain evidence="2 3">SCSIO 03032</strain>
    </source>
</reference>
<name>A0A1W7CWN7_9ACTN</name>
<evidence type="ECO:0000256" key="1">
    <source>
        <dbReference type="SAM" id="MobiDB-lite"/>
    </source>
</evidence>
<accession>A0A1W7CWN7</accession>
<dbReference type="Gene3D" id="1.10.520.40">
    <property type="entry name" value="CRISPR-associated protein Cse2"/>
    <property type="match status" value="1"/>
</dbReference>
<dbReference type="AlphaFoldDB" id="A0A1W7CWN7"/>
<evidence type="ECO:0000313" key="2">
    <source>
        <dbReference type="EMBL" id="ARQ69208.1"/>
    </source>
</evidence>
<dbReference type="Proteomes" id="UP000194218">
    <property type="component" value="Chromosome"/>
</dbReference>
<gene>
    <name evidence="2" type="ORF">CAG99_10330</name>
</gene>
<feature type="region of interest" description="Disordered" evidence="1">
    <location>
        <begin position="241"/>
        <end position="270"/>
    </location>
</feature>
<sequence>MTPVPAQARPADLRYSPPSWRHSPLRTATARHIRGLYAGYRDDRPQAVATLARLRRGLGQPLHAQPDLWGLIGFDSYQQELVEAPAPAETKYWKKAATLDRAETALHLTLTLWALHQQSHRDTPVHVGGWSLGRSVRHLMRTKTAGKGADLAGTDGTGTTSRKADVEIDEPLRKRFVRIAAATSLDVMAQRLRELVLLLRTAGLPLDYGLLADQLLRWQEPDGPAEVHRFWGRDFHLAGMDRPSATESREHQDAVPETAGTVTERLPSAD</sequence>
<dbReference type="RefSeq" id="WP_086158866.1">
    <property type="nucleotide sequence ID" value="NZ_CP021121.1"/>
</dbReference>
<dbReference type="OrthoDB" id="4808431at2"/>
<keyword evidence="3" id="KW-1185">Reference proteome</keyword>
<dbReference type="InterPro" id="IPR013382">
    <property type="entry name" value="CRISPR-assoc_prot_Cse2"/>
</dbReference>
<dbReference type="KEGG" id="smao:CAG99_10330"/>
<dbReference type="Pfam" id="PF09485">
    <property type="entry name" value="CRISPR_Cse2"/>
    <property type="match status" value="1"/>
</dbReference>